<dbReference type="OrthoDB" id="9931472at2"/>
<proteinExistence type="predicted"/>
<sequence>MAKHDIPHINNIHPGEFHLDRGITHSPWYLRQVVYTTAGIIGLAVTALGIATPGQVNDWFQTAAGIAAAISGALAAVSTGEHSDYRPTGRPKDAETQPGDNNTLHAPQTPPSPPITYAPHSQNQANQPEQTHRPDQPNQNTQTNQPNDTYQPPRPTITPQGGTPGHPTPAPEH</sequence>
<dbReference type="eggNOG" id="ENOG5031SQI">
    <property type="taxonomic scope" value="Bacteria"/>
</dbReference>
<dbReference type="AlphaFoldDB" id="C4LKH8"/>
<feature type="compositionally biased region" description="Low complexity" evidence="1">
    <location>
        <begin position="136"/>
        <end position="161"/>
    </location>
</feature>
<dbReference type="HOGENOM" id="CLU_131985_0_0_11"/>
<evidence type="ECO:0000313" key="4">
    <source>
        <dbReference type="Proteomes" id="UP000001473"/>
    </source>
</evidence>
<evidence type="ECO:0000313" key="3">
    <source>
        <dbReference type="EMBL" id="ACR18333.1"/>
    </source>
</evidence>
<reference evidence="3 4" key="1">
    <citation type="journal article" date="2008" name="J. Biotechnol.">
        <title>Ultrafast pyrosequencing of Corynebacterium kroppenstedtii DSM44385 revealed insights into the physiology of a lipophilic corynebacterium that lacks mycolic acids.</title>
        <authorList>
            <person name="Tauch A."/>
            <person name="Schneider J."/>
            <person name="Szczepanowski R."/>
            <person name="Tilker A."/>
            <person name="Viehoever P."/>
            <person name="Gartemann K.-H."/>
            <person name="Arnold W."/>
            <person name="Blom J."/>
            <person name="Brinkrolf K."/>
            <person name="Brune I."/>
            <person name="Goetker S."/>
            <person name="Weisshaar B."/>
            <person name="Goesmann A."/>
            <person name="Droege M."/>
            <person name="Puehler A."/>
        </authorList>
    </citation>
    <scope>NUCLEOTIDE SEQUENCE [LARGE SCALE GENOMIC DNA]</scope>
    <source>
        <strain evidence="4">DSM 44385 / JCM 11950 / CIP 105744 / CCUG 35717</strain>
    </source>
</reference>
<feature type="transmembrane region" description="Helical" evidence="2">
    <location>
        <begin position="33"/>
        <end position="53"/>
    </location>
</feature>
<protein>
    <submittedName>
        <fullName evidence="3">Uncharacterized protein</fullName>
    </submittedName>
</protein>
<accession>C4LKH8</accession>
<organism evidence="3 4">
    <name type="scientific">Corynebacterium kroppenstedtii (strain DSM 44385 / JCM 11950 / CIP 105744 / CCUG 35717)</name>
    <dbReference type="NCBI Taxonomy" id="645127"/>
    <lineage>
        <taxon>Bacteria</taxon>
        <taxon>Bacillati</taxon>
        <taxon>Actinomycetota</taxon>
        <taxon>Actinomycetes</taxon>
        <taxon>Mycobacteriales</taxon>
        <taxon>Corynebacteriaceae</taxon>
        <taxon>Corynebacterium</taxon>
    </lineage>
</organism>
<keyword evidence="4" id="KW-1185">Reference proteome</keyword>
<feature type="transmembrane region" description="Helical" evidence="2">
    <location>
        <begin position="59"/>
        <end position="77"/>
    </location>
</feature>
<keyword evidence="2" id="KW-0472">Membrane</keyword>
<feature type="compositionally biased region" description="Polar residues" evidence="1">
    <location>
        <begin position="119"/>
        <end position="129"/>
    </location>
</feature>
<name>C4LKH8_CORK4</name>
<dbReference type="EMBL" id="CP001620">
    <property type="protein sequence ID" value="ACR18333.1"/>
    <property type="molecule type" value="Genomic_DNA"/>
</dbReference>
<dbReference type="KEGG" id="ckp:ckrop_1604"/>
<keyword evidence="2" id="KW-0812">Transmembrane</keyword>
<evidence type="ECO:0000256" key="1">
    <source>
        <dbReference type="SAM" id="MobiDB-lite"/>
    </source>
</evidence>
<evidence type="ECO:0000256" key="2">
    <source>
        <dbReference type="SAM" id="Phobius"/>
    </source>
</evidence>
<dbReference type="Proteomes" id="UP000001473">
    <property type="component" value="Chromosome"/>
</dbReference>
<gene>
    <name evidence="3" type="ordered locus">ckrop_1604</name>
</gene>
<feature type="region of interest" description="Disordered" evidence="1">
    <location>
        <begin position="78"/>
        <end position="173"/>
    </location>
</feature>
<keyword evidence="2" id="KW-1133">Transmembrane helix</keyword>
<dbReference type="STRING" id="645127.ckrop_1604"/>
<feature type="compositionally biased region" description="Basic and acidic residues" evidence="1">
    <location>
        <begin position="81"/>
        <end position="95"/>
    </location>
</feature>
<dbReference type="RefSeq" id="WP_012732220.1">
    <property type="nucleotide sequence ID" value="NC_012704.1"/>
</dbReference>